<sequence>MSLVESDTDLISIAKEKDGLLEQSQAVGKALCRRDGHRTLLNAVYAKFLRERYDSGAYLTNWRIRRWLSSSRNPDQPFFMFVNYLEPHLEYDPPKKFRDEFLPEGMDPSYAEAVNQDAWAYICGQIEMNERDFEALSALYKAELRYLDYRIGQVYEYLTEHDLLEETMIVITGDHGENIGDHGLMDHQYCLYDTLLHVPLLIRYPEQFPAGNTCDELVELKDIYPTLLEIVKNEAIENSSHSVRGLQELMTEGGKEYIFSEYMKPQPSMNALKTRTGHLPTDIRKYDRTLHAIRDTDWKFIKGSDGSSELYNISSDPFEQCEISNEYPEKVDELTLVLDKQLGLFDNVSESPTVDMSSSTQERLEDLGYLQ</sequence>
<feature type="domain" description="Sulfatase N-terminal" evidence="4">
    <location>
        <begin position="63"/>
        <end position="230"/>
    </location>
</feature>
<dbReference type="PANTHER" id="PTHR45953">
    <property type="entry name" value="IDURONATE 2-SULFATASE"/>
    <property type="match status" value="1"/>
</dbReference>
<name>M0AXW4_9EURY</name>
<dbReference type="Proteomes" id="UP000011591">
    <property type="component" value="Unassembled WGS sequence"/>
</dbReference>
<feature type="compositionally biased region" description="Basic and acidic residues" evidence="3">
    <location>
        <begin position="362"/>
        <end position="371"/>
    </location>
</feature>
<dbReference type="GO" id="GO:0008484">
    <property type="term" value="F:sulfuric ester hydrolase activity"/>
    <property type="evidence" value="ECO:0007669"/>
    <property type="project" value="TreeGrafter"/>
</dbReference>
<evidence type="ECO:0000256" key="2">
    <source>
        <dbReference type="ARBA" id="ARBA00022801"/>
    </source>
</evidence>
<dbReference type="GO" id="GO:0005737">
    <property type="term" value="C:cytoplasm"/>
    <property type="evidence" value="ECO:0007669"/>
    <property type="project" value="TreeGrafter"/>
</dbReference>
<dbReference type="PANTHER" id="PTHR45953:SF1">
    <property type="entry name" value="IDURONATE 2-SULFATASE"/>
    <property type="match status" value="1"/>
</dbReference>
<accession>M0AXW4</accession>
<evidence type="ECO:0000313" key="6">
    <source>
        <dbReference type="Proteomes" id="UP000011591"/>
    </source>
</evidence>
<evidence type="ECO:0000256" key="1">
    <source>
        <dbReference type="ARBA" id="ARBA00022723"/>
    </source>
</evidence>
<dbReference type="AlphaFoldDB" id="M0AXW4"/>
<feature type="region of interest" description="Disordered" evidence="3">
    <location>
        <begin position="349"/>
        <end position="371"/>
    </location>
</feature>
<protein>
    <submittedName>
        <fullName evidence="5">Putative sulfatase</fullName>
    </submittedName>
</protein>
<dbReference type="Pfam" id="PF00884">
    <property type="entry name" value="Sulfatase"/>
    <property type="match status" value="1"/>
</dbReference>
<keyword evidence="1" id="KW-0479">Metal-binding</keyword>
<feature type="compositionally biased region" description="Polar residues" evidence="3">
    <location>
        <begin position="349"/>
        <end position="361"/>
    </location>
</feature>
<dbReference type="Gene3D" id="3.40.720.10">
    <property type="entry name" value="Alkaline Phosphatase, subunit A"/>
    <property type="match status" value="1"/>
</dbReference>
<dbReference type="GO" id="GO:0046872">
    <property type="term" value="F:metal ion binding"/>
    <property type="evidence" value="ECO:0007669"/>
    <property type="project" value="UniProtKB-KW"/>
</dbReference>
<dbReference type="PATRIC" id="fig|1227491.4.peg.3385"/>
<keyword evidence="2" id="KW-0378">Hydrolase</keyword>
<evidence type="ECO:0000256" key="3">
    <source>
        <dbReference type="SAM" id="MobiDB-lite"/>
    </source>
</evidence>
<keyword evidence="6" id="KW-1185">Reference proteome</keyword>
<dbReference type="InterPro" id="IPR017850">
    <property type="entry name" value="Alkaline_phosphatase_core_sf"/>
</dbReference>
<evidence type="ECO:0000259" key="4">
    <source>
        <dbReference type="Pfam" id="PF00884"/>
    </source>
</evidence>
<proteinExistence type="predicted"/>
<dbReference type="EMBL" id="AOIP01000033">
    <property type="protein sequence ID" value="ELZ03350.1"/>
    <property type="molecule type" value="Genomic_DNA"/>
</dbReference>
<dbReference type="InterPro" id="IPR000917">
    <property type="entry name" value="Sulfatase_N"/>
</dbReference>
<comment type="caution">
    <text evidence="5">The sequence shown here is derived from an EMBL/GenBank/DDBJ whole genome shotgun (WGS) entry which is preliminary data.</text>
</comment>
<evidence type="ECO:0000313" key="5">
    <source>
        <dbReference type="EMBL" id="ELZ03350.1"/>
    </source>
</evidence>
<dbReference type="SUPFAM" id="SSF53649">
    <property type="entry name" value="Alkaline phosphatase-like"/>
    <property type="match status" value="1"/>
</dbReference>
<gene>
    <name evidence="5" type="ORF">C480_16495</name>
</gene>
<organism evidence="5 6">
    <name type="scientific">Natrialba aegyptia DSM 13077</name>
    <dbReference type="NCBI Taxonomy" id="1227491"/>
    <lineage>
        <taxon>Archaea</taxon>
        <taxon>Methanobacteriati</taxon>
        <taxon>Methanobacteriota</taxon>
        <taxon>Stenosarchaea group</taxon>
        <taxon>Halobacteria</taxon>
        <taxon>Halobacteriales</taxon>
        <taxon>Natrialbaceae</taxon>
        <taxon>Natrialba</taxon>
    </lineage>
</organism>
<reference evidence="5 6" key="1">
    <citation type="journal article" date="2014" name="PLoS Genet.">
        <title>Phylogenetically driven sequencing of extremely halophilic archaea reveals strategies for static and dynamic osmo-response.</title>
        <authorList>
            <person name="Becker E.A."/>
            <person name="Seitzer P.M."/>
            <person name="Tritt A."/>
            <person name="Larsen D."/>
            <person name="Krusor M."/>
            <person name="Yao A.I."/>
            <person name="Wu D."/>
            <person name="Madern D."/>
            <person name="Eisen J.A."/>
            <person name="Darling A.E."/>
            <person name="Facciotti M.T."/>
        </authorList>
    </citation>
    <scope>NUCLEOTIDE SEQUENCE [LARGE SCALE GENOMIC DNA]</scope>
    <source>
        <strain evidence="5 6">DSM 13077</strain>
    </source>
</reference>